<accession>H1W3M7</accession>
<dbReference type="Proteomes" id="UP000007174">
    <property type="component" value="Unassembled WGS sequence"/>
</dbReference>
<reference evidence="2" key="1">
    <citation type="journal article" date="2012" name="Nat. Genet.">
        <title>Lifestyle transitions in plant pathogenic Colletotrichum fungi deciphered by genome and transcriptome analyses.</title>
        <authorList>
            <person name="O'Connell R.J."/>
            <person name="Thon M.R."/>
            <person name="Hacquard S."/>
            <person name="Amyotte S.G."/>
            <person name="Kleemann J."/>
            <person name="Torres M.F."/>
            <person name="Damm U."/>
            <person name="Buiate E.A."/>
            <person name="Epstein L."/>
            <person name="Alkan N."/>
            <person name="Altmueller J."/>
            <person name="Alvarado-Balderrama L."/>
            <person name="Bauser C.A."/>
            <person name="Becker C."/>
            <person name="Birren B.W."/>
            <person name="Chen Z."/>
            <person name="Choi J."/>
            <person name="Crouch J.A."/>
            <person name="Duvick J.P."/>
            <person name="Farman M.A."/>
            <person name="Gan P."/>
            <person name="Heiman D."/>
            <person name="Henrissat B."/>
            <person name="Howard R.J."/>
            <person name="Kabbage M."/>
            <person name="Koch C."/>
            <person name="Kracher B."/>
            <person name="Kubo Y."/>
            <person name="Law A.D."/>
            <person name="Lebrun M.-H."/>
            <person name="Lee Y.-H."/>
            <person name="Miyara I."/>
            <person name="Moore N."/>
            <person name="Neumann U."/>
            <person name="Nordstroem K."/>
            <person name="Panaccione D.G."/>
            <person name="Panstruga R."/>
            <person name="Place M."/>
            <person name="Proctor R.H."/>
            <person name="Prusky D."/>
            <person name="Rech G."/>
            <person name="Reinhardt R."/>
            <person name="Rollins J.A."/>
            <person name="Rounsley S."/>
            <person name="Schardl C.L."/>
            <person name="Schwartz D.C."/>
            <person name="Shenoy N."/>
            <person name="Shirasu K."/>
            <person name="Sikhakolli U.R."/>
            <person name="Stueber K."/>
            <person name="Sukno S.A."/>
            <person name="Sweigard J.A."/>
            <person name="Takano Y."/>
            <person name="Takahara H."/>
            <person name="Trail F."/>
            <person name="van der Does H.C."/>
            <person name="Voll L.M."/>
            <person name="Will I."/>
            <person name="Young S."/>
            <person name="Zeng Q."/>
            <person name="Zhang J."/>
            <person name="Zhou S."/>
            <person name="Dickman M.B."/>
            <person name="Schulze-Lefert P."/>
            <person name="Ver Loren van Themaat E."/>
            <person name="Ma L.-J."/>
            <person name="Vaillancourt L.J."/>
        </authorList>
    </citation>
    <scope>NUCLEOTIDE SEQUENCE [LARGE SCALE GENOMIC DNA]</scope>
    <source>
        <strain evidence="2">IMI 349063</strain>
    </source>
</reference>
<proteinExistence type="predicted"/>
<evidence type="ECO:0000313" key="2">
    <source>
        <dbReference type="Proteomes" id="UP000007174"/>
    </source>
</evidence>
<dbReference type="HOGENOM" id="CLU_966472_0_0_1"/>
<protein>
    <submittedName>
        <fullName evidence="1">Uncharacterized protein</fullName>
    </submittedName>
</protein>
<evidence type="ECO:0000313" key="1">
    <source>
        <dbReference type="EMBL" id="CCF47090.1"/>
    </source>
</evidence>
<dbReference type="AlphaFoldDB" id="H1W3M7"/>
<dbReference type="EMBL" id="CACQ02009354">
    <property type="protein sequence ID" value="CCF47090.1"/>
    <property type="molecule type" value="Genomic_DNA"/>
</dbReference>
<organism evidence="1 2">
    <name type="scientific">Colletotrichum higginsianum (strain IMI 349063)</name>
    <name type="common">Crucifer anthracnose fungus</name>
    <dbReference type="NCBI Taxonomy" id="759273"/>
    <lineage>
        <taxon>Eukaryota</taxon>
        <taxon>Fungi</taxon>
        <taxon>Dikarya</taxon>
        <taxon>Ascomycota</taxon>
        <taxon>Pezizomycotina</taxon>
        <taxon>Sordariomycetes</taxon>
        <taxon>Hypocreomycetidae</taxon>
        <taxon>Glomerellales</taxon>
        <taxon>Glomerellaceae</taxon>
        <taxon>Colletotrichum</taxon>
        <taxon>Colletotrichum destructivum species complex</taxon>
    </lineage>
</organism>
<name>H1W3M7_COLHI</name>
<sequence length="288" mass="32471">MDSQMVGNLQRRANAGLTPSPFASSVSQSERNYTLPYLYVRRVRAPKFAWLAAREIDTLDANRSLLEMQRNGDAAQSCWRWVVPEAVITPHNLQLATHHPDQTRELVYHTWEYLTVPSSLCGDSVPRSDGFPETCGLDRRVEGERERDGTDCIMPSDGRQRGASVTILKHALQWYGGAEAVRERFSPPSYALLSGCFRAGQARRLQKALANMWESDCTIMQMQGNMRIQAYAVGKGRNTSWVFLNLERVGGWVDGRMEPAPLDGWVPSRRRLESISCRASTHAARDDK</sequence>
<gene>
    <name evidence="1" type="ORF">CH063_15617</name>
</gene>